<name>X1J804_9ZZZZ</name>
<accession>X1J804</accession>
<protein>
    <submittedName>
        <fullName evidence="2">Uncharacterized protein</fullName>
    </submittedName>
</protein>
<evidence type="ECO:0000313" key="2">
    <source>
        <dbReference type="EMBL" id="GAH74459.1"/>
    </source>
</evidence>
<dbReference type="EMBL" id="BARU01027472">
    <property type="protein sequence ID" value="GAH74459.1"/>
    <property type="molecule type" value="Genomic_DNA"/>
</dbReference>
<comment type="caution">
    <text evidence="2">The sequence shown here is derived from an EMBL/GenBank/DDBJ whole genome shotgun (WGS) entry which is preliminary data.</text>
</comment>
<reference evidence="2" key="1">
    <citation type="journal article" date="2014" name="Front. Microbiol.">
        <title>High frequency of phylogenetically diverse reductive dehalogenase-homologous genes in deep subseafloor sedimentary metagenomes.</title>
        <authorList>
            <person name="Kawai M."/>
            <person name="Futagami T."/>
            <person name="Toyoda A."/>
            <person name="Takaki Y."/>
            <person name="Nishi S."/>
            <person name="Hori S."/>
            <person name="Arai W."/>
            <person name="Tsubouchi T."/>
            <person name="Morono Y."/>
            <person name="Uchiyama I."/>
            <person name="Ito T."/>
            <person name="Fujiyama A."/>
            <person name="Inagaki F."/>
            <person name="Takami H."/>
        </authorList>
    </citation>
    <scope>NUCLEOTIDE SEQUENCE</scope>
    <source>
        <strain evidence="2">Expedition CK06-06</strain>
    </source>
</reference>
<feature type="non-terminal residue" evidence="2">
    <location>
        <position position="45"/>
    </location>
</feature>
<keyword evidence="1" id="KW-0472">Membrane</keyword>
<keyword evidence="1" id="KW-0812">Transmembrane</keyword>
<gene>
    <name evidence="2" type="ORF">S03H2_43971</name>
</gene>
<feature type="transmembrane region" description="Helical" evidence="1">
    <location>
        <begin position="23"/>
        <end position="44"/>
    </location>
</feature>
<proteinExistence type="predicted"/>
<keyword evidence="1" id="KW-1133">Transmembrane helix</keyword>
<organism evidence="2">
    <name type="scientific">marine sediment metagenome</name>
    <dbReference type="NCBI Taxonomy" id="412755"/>
    <lineage>
        <taxon>unclassified sequences</taxon>
        <taxon>metagenomes</taxon>
        <taxon>ecological metagenomes</taxon>
    </lineage>
</organism>
<sequence>MALDANHRPALGALRSTGPGPLWWLRMAAGLAILVLAGELAYVAF</sequence>
<evidence type="ECO:0000256" key="1">
    <source>
        <dbReference type="SAM" id="Phobius"/>
    </source>
</evidence>
<dbReference type="AlphaFoldDB" id="X1J804"/>